<dbReference type="Proteomes" id="UP000676194">
    <property type="component" value="Chromosome"/>
</dbReference>
<name>A0A8E6EWN8_9BACT</name>
<sequence length="391" mass="41558">MRTGFNKQGQRGFTLVELLVVLGIMVLLATLAILVVPSSDNRAAARAADQVQGWIFGAKNRAVRDQSVRGVRLMINDPTNPTLVTELQYLEQPEVYLPRTAVATPTVPAGSPCTVVIYHPDVYPAGIPQGSYIATIGDPTPSQAGVPLPLQDRRSFINPTATTPQPFGAGDTLEVNYGTTYRFKILGVARAQQMGSGPAPNNNAIDLILAPGQPTGGGFSIPPGQLNISPVTNQPNPPYNPQAGVNGKIYFSNGECRILRQPKPVIGEQPLLLPKGICIDLALSEPFNYGGLTGTNYTDILFGASGEVLYNGAPRVVLWVRSIDDVRWTWTSNNGYSFNGNTQKGAGSPTLISIASRTGSVGAHPVNVTPGSSPVWNPYYFLLDGSGDSGM</sequence>
<dbReference type="SUPFAM" id="SSF54523">
    <property type="entry name" value="Pili subunits"/>
    <property type="match status" value="1"/>
</dbReference>
<organism evidence="2 3">
    <name type="scientific">Telmatocola sphagniphila</name>
    <dbReference type="NCBI Taxonomy" id="1123043"/>
    <lineage>
        <taxon>Bacteria</taxon>
        <taxon>Pseudomonadati</taxon>
        <taxon>Planctomycetota</taxon>
        <taxon>Planctomycetia</taxon>
        <taxon>Gemmatales</taxon>
        <taxon>Gemmataceae</taxon>
    </lineage>
</organism>
<evidence type="ECO:0000256" key="1">
    <source>
        <dbReference type="SAM" id="Phobius"/>
    </source>
</evidence>
<keyword evidence="1" id="KW-1133">Transmembrane helix</keyword>
<gene>
    <name evidence="2" type="ORF">KIH39_18205</name>
</gene>
<dbReference type="InterPro" id="IPR012902">
    <property type="entry name" value="N_methyl_site"/>
</dbReference>
<dbReference type="NCBIfam" id="TIGR02532">
    <property type="entry name" value="IV_pilin_GFxxxE"/>
    <property type="match status" value="1"/>
</dbReference>
<evidence type="ECO:0000313" key="3">
    <source>
        <dbReference type="Proteomes" id="UP000676194"/>
    </source>
</evidence>
<evidence type="ECO:0000313" key="2">
    <source>
        <dbReference type="EMBL" id="QVL30773.1"/>
    </source>
</evidence>
<dbReference type="InterPro" id="IPR045584">
    <property type="entry name" value="Pilin-like"/>
</dbReference>
<dbReference type="KEGG" id="tsph:KIH39_18205"/>
<reference evidence="2" key="1">
    <citation type="submission" date="2021-05" db="EMBL/GenBank/DDBJ databases">
        <title>Complete genome sequence of the cellulolytic planctomycete Telmatocola sphagniphila SP2T and characterization of the first cellulase from planctomycetes.</title>
        <authorList>
            <person name="Rakitin A.L."/>
            <person name="Beletsky A.V."/>
            <person name="Naumoff D.G."/>
            <person name="Kulichevskaya I.S."/>
            <person name="Mardanov A.V."/>
            <person name="Ravin N.V."/>
            <person name="Dedysh S.N."/>
        </authorList>
    </citation>
    <scope>NUCLEOTIDE SEQUENCE</scope>
    <source>
        <strain evidence="2">SP2T</strain>
    </source>
</reference>
<protein>
    <submittedName>
        <fullName evidence="2">Type II secretion system protein</fullName>
    </submittedName>
</protein>
<accession>A0A8E6EWN8</accession>
<feature type="transmembrane region" description="Helical" evidence="1">
    <location>
        <begin position="12"/>
        <end position="36"/>
    </location>
</feature>
<keyword evidence="1" id="KW-0812">Transmembrane</keyword>
<keyword evidence="3" id="KW-1185">Reference proteome</keyword>
<keyword evidence="1" id="KW-0472">Membrane</keyword>
<proteinExistence type="predicted"/>
<dbReference type="PROSITE" id="PS00409">
    <property type="entry name" value="PROKAR_NTER_METHYL"/>
    <property type="match status" value="1"/>
</dbReference>
<dbReference type="EMBL" id="CP074694">
    <property type="protein sequence ID" value="QVL30773.1"/>
    <property type="molecule type" value="Genomic_DNA"/>
</dbReference>
<dbReference type="AlphaFoldDB" id="A0A8E6EWN8"/>
<dbReference type="Pfam" id="PF07963">
    <property type="entry name" value="N_methyl"/>
    <property type="match status" value="1"/>
</dbReference>
<dbReference type="RefSeq" id="WP_213494656.1">
    <property type="nucleotide sequence ID" value="NZ_CP074694.1"/>
</dbReference>